<gene>
    <name evidence="4" type="ORF">ABS24_04930</name>
</gene>
<keyword evidence="2" id="KW-0408">Iron</keyword>
<protein>
    <submittedName>
        <fullName evidence="4">1-(5-phosphoribosyl)-5-[(5-phosphoribosylamino)methylideneamino] imidazole-4-carboxamide isomerase</fullName>
    </submittedName>
</protein>
<dbReference type="Pfam" id="PF06155">
    <property type="entry name" value="GBBH-like_N"/>
    <property type="match status" value="1"/>
</dbReference>
<evidence type="ECO:0000259" key="3">
    <source>
        <dbReference type="Pfam" id="PF06155"/>
    </source>
</evidence>
<evidence type="ECO:0000313" key="5">
    <source>
        <dbReference type="Proteomes" id="UP000051213"/>
    </source>
</evidence>
<evidence type="ECO:0000256" key="2">
    <source>
        <dbReference type="ARBA" id="ARBA00023004"/>
    </source>
</evidence>
<dbReference type="InterPro" id="IPR010376">
    <property type="entry name" value="GBBH-like_N"/>
</dbReference>
<dbReference type="Gene3D" id="3.30.2020.30">
    <property type="match status" value="1"/>
</dbReference>
<keyword evidence="4" id="KW-0413">Isomerase</keyword>
<keyword evidence="1" id="KW-0479">Metal-binding</keyword>
<dbReference type="InterPro" id="IPR038492">
    <property type="entry name" value="GBBH-like_N_sf"/>
</dbReference>
<dbReference type="GO" id="GO:0016853">
    <property type="term" value="F:isomerase activity"/>
    <property type="evidence" value="ECO:0007669"/>
    <property type="project" value="UniProtKB-KW"/>
</dbReference>
<evidence type="ECO:0000256" key="1">
    <source>
        <dbReference type="ARBA" id="ARBA00022723"/>
    </source>
</evidence>
<dbReference type="PANTHER" id="PTHR35303">
    <property type="entry name" value="OS02G0197800 PROTEIN"/>
    <property type="match status" value="1"/>
</dbReference>
<feature type="domain" description="Gamma-butyrobetaine hydroxylase-like N-terminal" evidence="3">
    <location>
        <begin position="10"/>
        <end position="90"/>
    </location>
</feature>
<dbReference type="GO" id="GO:0046872">
    <property type="term" value="F:metal ion binding"/>
    <property type="evidence" value="ECO:0007669"/>
    <property type="project" value="UniProtKB-KW"/>
</dbReference>
<name>A0A0R2TYP3_9GAMM</name>
<dbReference type="Proteomes" id="UP000051213">
    <property type="component" value="Unassembled WGS sequence"/>
</dbReference>
<dbReference type="AlphaFoldDB" id="A0A0R2TYP3"/>
<organism evidence="4 5">
    <name type="scientific">SAR92 bacterium BACL26 MAG-121220-bin70</name>
    <dbReference type="NCBI Taxonomy" id="1655626"/>
    <lineage>
        <taxon>Bacteria</taxon>
        <taxon>Pseudomonadati</taxon>
        <taxon>Pseudomonadota</taxon>
        <taxon>Gammaproteobacteria</taxon>
        <taxon>Cellvibrionales</taxon>
        <taxon>Porticoccaceae</taxon>
        <taxon>SAR92 clade</taxon>
    </lineage>
</organism>
<proteinExistence type="predicted"/>
<dbReference type="PANTHER" id="PTHR35303:SF5">
    <property type="entry name" value="OS02G0197800 PROTEIN"/>
    <property type="match status" value="1"/>
</dbReference>
<evidence type="ECO:0000313" key="4">
    <source>
        <dbReference type="EMBL" id="KRO90738.1"/>
    </source>
</evidence>
<reference evidence="4 5" key="1">
    <citation type="submission" date="2015-10" db="EMBL/GenBank/DDBJ databases">
        <title>Metagenome-Assembled Genomes uncover a global brackish microbiome.</title>
        <authorList>
            <person name="Hugerth L.W."/>
            <person name="Larsson J."/>
            <person name="Alneberg J."/>
            <person name="Lindh M.V."/>
            <person name="Legrand C."/>
            <person name="Pinhassi J."/>
            <person name="Andersson A.F."/>
        </authorList>
    </citation>
    <scope>NUCLEOTIDE SEQUENCE [LARGE SCALE GENOMIC DNA]</scope>
    <source>
        <strain evidence="4">BACL26 MAG-121220-bin70</strain>
    </source>
</reference>
<accession>A0A0R2TYP3</accession>
<dbReference type="EMBL" id="LICA01000669">
    <property type="protein sequence ID" value="KRO90738.1"/>
    <property type="molecule type" value="Genomic_DNA"/>
</dbReference>
<sequence length="126" mass="14071">MPTPTRILVTEAKDAIKLEYGSDGQHALPAEYLRVFSPSAEVRGHGKGQEILQCGKLNVLIKSIEKAGNYAIQITFNDGHDSGIFSWDYLFELGENYTDNWIGYLGRLYAAGQSRDPETQVVRFSD</sequence>
<comment type="caution">
    <text evidence="4">The sequence shown here is derived from an EMBL/GenBank/DDBJ whole genome shotgun (WGS) entry which is preliminary data.</text>
</comment>